<evidence type="ECO:0000259" key="5">
    <source>
        <dbReference type="PROSITE" id="PS50048"/>
    </source>
</evidence>
<dbReference type="EMBL" id="AP028217">
    <property type="protein sequence ID" value="BEI94269.1"/>
    <property type="molecule type" value="Genomic_DNA"/>
</dbReference>
<feature type="region of interest" description="Disordered" evidence="4">
    <location>
        <begin position="66"/>
        <end position="95"/>
    </location>
</feature>
<dbReference type="GO" id="GO:0000976">
    <property type="term" value="F:transcription cis-regulatory region binding"/>
    <property type="evidence" value="ECO:0007669"/>
    <property type="project" value="TreeGrafter"/>
</dbReference>
<evidence type="ECO:0000256" key="1">
    <source>
        <dbReference type="ARBA" id="ARBA00004123"/>
    </source>
</evidence>
<feature type="domain" description="Zn(2)-C6 fungal-type" evidence="5">
    <location>
        <begin position="32"/>
        <end position="63"/>
    </location>
</feature>
<feature type="coiled-coil region" evidence="3">
    <location>
        <begin position="436"/>
        <end position="463"/>
    </location>
</feature>
<evidence type="ECO:0000313" key="7">
    <source>
        <dbReference type="Proteomes" id="UP001233271"/>
    </source>
</evidence>
<dbReference type="PANTHER" id="PTHR37534">
    <property type="entry name" value="TRANSCRIPTIONAL ACTIVATOR PROTEIN UGA3"/>
    <property type="match status" value="1"/>
</dbReference>
<sequence length="602" mass="66644">MDDTSQNRVSPDDGSPPSEGRARPKFRRSKDGCLTCRRRRKRCDLDPGPTCMTCQRLKLTCEWPDAPARTTSNARSVRGTPQPRPPDSHPQFDPLGLLASALGMHEAPTNPAPVPPPLPREVIAQPSVGSGDVDLIQSFPFLGGFEIDAATLHLWAADCLQPQPQPQPGSGSLPAGSLDMSWYTALDELAPSDTEPSAPSASSDSVLSPTSASTREGRRHADLLKHFQTTLSSLVTCSGDSNGFSAFTDLADRSTSLYLSILAWAGRHMANMGAARYEAISERLGAEAGVMVIAELEKVAQPGSAGRMDDEDAMTVLATALMVMQFRICRGDVWGFDVLVERGGLLASSLFERVDSAHNVRAAQFLDNLIYHDVLSSFAYTRGPMVPYELILKHTQGQLSALHTLTGVNLPVFCMMYRVIKLIQQRRQTREQSDALLEVLGSAEQLEDELEAERQRVEALVRSKPHLGVHRYYHEAFRTATLIQIRGFVLCESPCSLKLRLLVRQGLTLLETMIERNLAGVCSMHWVLFIIGVMALPGGPGDNDRDRIDRLYDEYAKRIGGFLNVPRSRTLMHEVWARNQEGRAFVDWLDIVLEYDWEVYFV</sequence>
<keyword evidence="2" id="KW-0539">Nucleus</keyword>
<reference evidence="6" key="1">
    <citation type="journal article" date="2023" name="BMC Genomics">
        <title>Chromosome-level genome assemblies of Cutaneotrichosporon spp. (Trichosporonales, Basidiomycota) reveal imbalanced evolution between nucleotide sequences and chromosome synteny.</title>
        <authorList>
            <person name="Kobayashi Y."/>
            <person name="Kayamori A."/>
            <person name="Aoki K."/>
            <person name="Shiwa Y."/>
            <person name="Matsutani M."/>
            <person name="Fujita N."/>
            <person name="Sugita T."/>
            <person name="Iwasaki W."/>
            <person name="Tanaka N."/>
            <person name="Takashima M."/>
        </authorList>
    </citation>
    <scope>NUCLEOTIDE SEQUENCE</scope>
    <source>
        <strain evidence="6">HIS019</strain>
    </source>
</reference>
<protein>
    <recommendedName>
        <fullName evidence="5">Zn(2)-C6 fungal-type domain-containing protein</fullName>
    </recommendedName>
</protein>
<dbReference type="PROSITE" id="PS50048">
    <property type="entry name" value="ZN2_CY6_FUNGAL_2"/>
    <property type="match status" value="1"/>
</dbReference>
<evidence type="ECO:0000313" key="6">
    <source>
        <dbReference type="EMBL" id="BEI94269.1"/>
    </source>
</evidence>
<dbReference type="RefSeq" id="XP_060459534.1">
    <property type="nucleotide sequence ID" value="XM_060603217.1"/>
</dbReference>
<dbReference type="GeneID" id="85498139"/>
<dbReference type="Gene3D" id="4.10.240.10">
    <property type="entry name" value="Zn(2)-C6 fungal-type DNA-binding domain"/>
    <property type="match status" value="1"/>
</dbReference>
<dbReference type="AlphaFoldDB" id="A0AA48L985"/>
<proteinExistence type="predicted"/>
<keyword evidence="3" id="KW-0175">Coiled coil</keyword>
<dbReference type="InterPro" id="IPR021858">
    <property type="entry name" value="Fun_TF"/>
</dbReference>
<name>A0AA48L985_9TREE</name>
<dbReference type="GO" id="GO:0005634">
    <property type="term" value="C:nucleus"/>
    <property type="evidence" value="ECO:0007669"/>
    <property type="project" value="UniProtKB-SubCell"/>
</dbReference>
<evidence type="ECO:0000256" key="2">
    <source>
        <dbReference type="ARBA" id="ARBA00023242"/>
    </source>
</evidence>
<gene>
    <name evidence="6" type="ORF">CcaverHIS019_0607280</name>
</gene>
<dbReference type="InterPro" id="IPR036864">
    <property type="entry name" value="Zn2-C6_fun-type_DNA-bd_sf"/>
</dbReference>
<accession>A0AA48L985</accession>
<dbReference type="Pfam" id="PF11951">
    <property type="entry name" value="Fungal_trans_2"/>
    <property type="match status" value="1"/>
</dbReference>
<dbReference type="KEGG" id="ccac:CcaHIS019_0607280"/>
<dbReference type="Proteomes" id="UP001233271">
    <property type="component" value="Chromosome 6"/>
</dbReference>
<dbReference type="InterPro" id="IPR001138">
    <property type="entry name" value="Zn2Cys6_DnaBD"/>
</dbReference>
<dbReference type="Pfam" id="PF00172">
    <property type="entry name" value="Zn_clus"/>
    <property type="match status" value="1"/>
</dbReference>
<dbReference type="PROSITE" id="PS00463">
    <property type="entry name" value="ZN2_CY6_FUNGAL_1"/>
    <property type="match status" value="1"/>
</dbReference>
<dbReference type="SUPFAM" id="SSF57701">
    <property type="entry name" value="Zn2/Cys6 DNA-binding domain"/>
    <property type="match status" value="1"/>
</dbReference>
<feature type="region of interest" description="Disordered" evidence="4">
    <location>
        <begin position="1"/>
        <end position="31"/>
    </location>
</feature>
<dbReference type="GO" id="GO:0045944">
    <property type="term" value="P:positive regulation of transcription by RNA polymerase II"/>
    <property type="evidence" value="ECO:0007669"/>
    <property type="project" value="TreeGrafter"/>
</dbReference>
<feature type="region of interest" description="Disordered" evidence="4">
    <location>
        <begin position="190"/>
        <end position="217"/>
    </location>
</feature>
<comment type="subcellular location">
    <subcellularLocation>
        <location evidence="1">Nucleus</location>
    </subcellularLocation>
</comment>
<dbReference type="PANTHER" id="PTHR37534:SF7">
    <property type="entry name" value="TRANSCRIPTIONAL ACTIVATOR PROTEIN UGA3"/>
    <property type="match status" value="1"/>
</dbReference>
<feature type="compositionally biased region" description="Low complexity" evidence="4">
    <location>
        <begin position="191"/>
        <end position="214"/>
    </location>
</feature>
<organism evidence="6 7">
    <name type="scientific">Cutaneotrichosporon cavernicola</name>
    <dbReference type="NCBI Taxonomy" id="279322"/>
    <lineage>
        <taxon>Eukaryota</taxon>
        <taxon>Fungi</taxon>
        <taxon>Dikarya</taxon>
        <taxon>Basidiomycota</taxon>
        <taxon>Agaricomycotina</taxon>
        <taxon>Tremellomycetes</taxon>
        <taxon>Trichosporonales</taxon>
        <taxon>Trichosporonaceae</taxon>
        <taxon>Cutaneotrichosporon</taxon>
    </lineage>
</organism>
<evidence type="ECO:0000256" key="4">
    <source>
        <dbReference type="SAM" id="MobiDB-lite"/>
    </source>
</evidence>
<dbReference type="GO" id="GO:0008270">
    <property type="term" value="F:zinc ion binding"/>
    <property type="evidence" value="ECO:0007669"/>
    <property type="project" value="InterPro"/>
</dbReference>
<evidence type="ECO:0000256" key="3">
    <source>
        <dbReference type="SAM" id="Coils"/>
    </source>
</evidence>
<dbReference type="GO" id="GO:0000981">
    <property type="term" value="F:DNA-binding transcription factor activity, RNA polymerase II-specific"/>
    <property type="evidence" value="ECO:0007669"/>
    <property type="project" value="InterPro"/>
</dbReference>
<dbReference type="SMART" id="SM00066">
    <property type="entry name" value="GAL4"/>
    <property type="match status" value="1"/>
</dbReference>
<dbReference type="CDD" id="cd00067">
    <property type="entry name" value="GAL4"/>
    <property type="match status" value="1"/>
</dbReference>
<keyword evidence="7" id="KW-1185">Reference proteome</keyword>